<feature type="region of interest" description="Disordered" evidence="1">
    <location>
        <begin position="500"/>
        <end position="525"/>
    </location>
</feature>
<feature type="compositionally biased region" description="Low complexity" evidence="1">
    <location>
        <begin position="210"/>
        <end position="238"/>
    </location>
</feature>
<feature type="compositionally biased region" description="Low complexity" evidence="1">
    <location>
        <begin position="144"/>
        <end position="158"/>
    </location>
</feature>
<protein>
    <submittedName>
        <fullName evidence="2">Uncharacterized protein</fullName>
    </submittedName>
</protein>
<feature type="compositionally biased region" description="Low complexity" evidence="1">
    <location>
        <begin position="247"/>
        <end position="258"/>
    </location>
</feature>
<dbReference type="EMBL" id="BLLF01000672">
    <property type="protein sequence ID" value="GFH13974.1"/>
    <property type="molecule type" value="Genomic_DNA"/>
</dbReference>
<feature type="compositionally biased region" description="Low complexity" evidence="1">
    <location>
        <begin position="318"/>
        <end position="333"/>
    </location>
</feature>
<dbReference type="Proteomes" id="UP000485058">
    <property type="component" value="Unassembled WGS sequence"/>
</dbReference>
<proteinExistence type="predicted"/>
<feature type="compositionally biased region" description="Polar residues" evidence="1">
    <location>
        <begin position="508"/>
        <end position="517"/>
    </location>
</feature>
<evidence type="ECO:0000313" key="2">
    <source>
        <dbReference type="EMBL" id="GFH13974.1"/>
    </source>
</evidence>
<accession>A0A699Z4Y4</accession>
<organism evidence="2 3">
    <name type="scientific">Haematococcus lacustris</name>
    <name type="common">Green alga</name>
    <name type="synonym">Haematococcus pluvialis</name>
    <dbReference type="NCBI Taxonomy" id="44745"/>
    <lineage>
        <taxon>Eukaryota</taxon>
        <taxon>Viridiplantae</taxon>
        <taxon>Chlorophyta</taxon>
        <taxon>core chlorophytes</taxon>
        <taxon>Chlorophyceae</taxon>
        <taxon>CS clade</taxon>
        <taxon>Chlamydomonadales</taxon>
        <taxon>Haematococcaceae</taxon>
        <taxon>Haematococcus</taxon>
    </lineage>
</organism>
<feature type="region of interest" description="Disordered" evidence="1">
    <location>
        <begin position="1"/>
        <end position="64"/>
    </location>
</feature>
<feature type="compositionally biased region" description="Low complexity" evidence="1">
    <location>
        <begin position="19"/>
        <end position="37"/>
    </location>
</feature>
<feature type="compositionally biased region" description="Polar residues" evidence="1">
    <location>
        <begin position="40"/>
        <end position="50"/>
    </location>
</feature>
<keyword evidence="3" id="KW-1185">Reference proteome</keyword>
<feature type="region of interest" description="Disordered" evidence="1">
    <location>
        <begin position="108"/>
        <end position="350"/>
    </location>
</feature>
<feature type="compositionally biased region" description="Basic and acidic residues" evidence="1">
    <location>
        <begin position="412"/>
        <end position="430"/>
    </location>
</feature>
<feature type="compositionally biased region" description="Basic and acidic residues" evidence="1">
    <location>
        <begin position="537"/>
        <end position="553"/>
    </location>
</feature>
<comment type="caution">
    <text evidence="2">The sequence shown here is derived from an EMBL/GenBank/DDBJ whole genome shotgun (WGS) entry which is preliminary data.</text>
</comment>
<sequence>MDGSSLEQRLAASFGSGPNARAAARQALQQQRNEALQHTGAPSQAPTGPVQSIKDGSFAFAVARPPVPEDPLMRTPALPAAQYQPVHAPVPSHMPVSDRLPAKYRTALGAGAHGSSNTSAVPEPMPQGQGGVSQNSNFAYYLTSSPPDSPRASPARSRLGVIIGNPARPTSPSSPAVARGRGQTQQRSPPSSPRSMVTMEAVMRQSATRLSSGSLSPDSSDHLSPLIARPRPHSSPLRHPSPPAAALPPQEALQLQHQFAGRREEPTSRGAHQEVSARLYTAPTSHSRSPTAGTRASRPRSARPATQRLSGQPRPRNQSTSSQRPTSSQAAPAVTAQVQGNSGMAARNPAAVGMEGEAVLLAAHLNSQQPLPSSPSGPGAPSPSSPSPQRSTADPRHRLSPTARRRLRAGSRYREQESLRASQERAEAHFHRFRIKQHRDDQPDVRYSQPRSQGPHVVLGQHTYSFDPAHPAMAGQHYLRSQEQEGLLAEERRLAALKQRRRAAQLATPSGSRSPSPVTGPRSMTALQREVARIARARERSRQQMQRMQEKVSAHTHAHLHHQPGTVRLAS</sequence>
<gene>
    <name evidence="2" type="ORF">HaLaN_09945</name>
</gene>
<feature type="compositionally biased region" description="Pro residues" evidence="1">
    <location>
        <begin position="372"/>
        <end position="386"/>
    </location>
</feature>
<evidence type="ECO:0000256" key="1">
    <source>
        <dbReference type="SAM" id="MobiDB-lite"/>
    </source>
</evidence>
<dbReference type="AlphaFoldDB" id="A0A699Z4Y4"/>
<feature type="region of interest" description="Disordered" evidence="1">
    <location>
        <begin position="368"/>
        <end position="454"/>
    </location>
</feature>
<feature type="region of interest" description="Disordered" evidence="1">
    <location>
        <begin position="537"/>
        <end position="571"/>
    </location>
</feature>
<name>A0A699Z4Y4_HAELA</name>
<reference evidence="2 3" key="1">
    <citation type="submission" date="2020-02" db="EMBL/GenBank/DDBJ databases">
        <title>Draft genome sequence of Haematococcus lacustris strain NIES-144.</title>
        <authorList>
            <person name="Morimoto D."/>
            <person name="Nakagawa S."/>
            <person name="Yoshida T."/>
            <person name="Sawayama S."/>
        </authorList>
    </citation>
    <scope>NUCLEOTIDE SEQUENCE [LARGE SCALE GENOMIC DNA]</scope>
    <source>
        <strain evidence="2 3">NIES-144</strain>
    </source>
</reference>
<evidence type="ECO:0000313" key="3">
    <source>
        <dbReference type="Proteomes" id="UP000485058"/>
    </source>
</evidence>